<accession>E3JA00</accession>
<keyword evidence="4" id="KW-0560">Oxidoreductase</keyword>
<dbReference type="OrthoDB" id="105450at2"/>
<evidence type="ECO:0000256" key="1">
    <source>
        <dbReference type="ARBA" id="ARBA00022485"/>
    </source>
</evidence>
<protein>
    <submittedName>
        <fullName evidence="8">Nitrite/sulfite reductase hemoprotein beta-component ferrodoxin domain protein</fullName>
    </submittedName>
</protein>
<proteinExistence type="predicted"/>
<dbReference type="InterPro" id="IPR051329">
    <property type="entry name" value="NIR_SIR_4Fe-4S"/>
</dbReference>
<keyword evidence="6" id="KW-0411">Iron-sulfur</keyword>
<gene>
    <name evidence="8" type="ordered locus">FraEuI1c_0479</name>
</gene>
<reference evidence="8 9" key="1">
    <citation type="submission" date="2010-10" db="EMBL/GenBank/DDBJ databases">
        <title>Complete sequence of Frankia sp. EuI1c.</title>
        <authorList>
            <consortium name="US DOE Joint Genome Institute"/>
            <person name="Lucas S."/>
            <person name="Copeland A."/>
            <person name="Lapidus A."/>
            <person name="Cheng J.-F."/>
            <person name="Bruce D."/>
            <person name="Goodwin L."/>
            <person name="Pitluck S."/>
            <person name="Chertkov O."/>
            <person name="Detter J.C."/>
            <person name="Han C."/>
            <person name="Tapia R."/>
            <person name="Land M."/>
            <person name="Hauser L."/>
            <person name="Jeffries C."/>
            <person name="Kyrpides N."/>
            <person name="Ivanova N."/>
            <person name="Mikhailova N."/>
            <person name="Beauchemin N."/>
            <person name="Sen A."/>
            <person name="Sur S.A."/>
            <person name="Gtari M."/>
            <person name="Wall L."/>
            <person name="Tisa L."/>
            <person name="Woyke T."/>
        </authorList>
    </citation>
    <scope>NUCLEOTIDE SEQUENCE [LARGE SCALE GENOMIC DNA]</scope>
    <source>
        <strain evidence="9">DSM 45817 / CECT 9037 / EuI1c</strain>
    </source>
</reference>
<dbReference type="Gene3D" id="3.30.413.10">
    <property type="entry name" value="Sulfite Reductase Hemoprotein, domain 1"/>
    <property type="match status" value="2"/>
</dbReference>
<feature type="domain" description="Nitrite/Sulfite reductase ferredoxin-like" evidence="7">
    <location>
        <begin position="23"/>
        <end position="84"/>
    </location>
</feature>
<evidence type="ECO:0000256" key="2">
    <source>
        <dbReference type="ARBA" id="ARBA00022617"/>
    </source>
</evidence>
<evidence type="ECO:0000256" key="3">
    <source>
        <dbReference type="ARBA" id="ARBA00022723"/>
    </source>
</evidence>
<dbReference type="InParanoid" id="E3JA00"/>
<sequence length="417" mass="42090">MAAARDRVTDRCPGALVLHEAADGGLARIRLPGGLIAGGTLVALAELAESFGPRGAVELTSRGNLQLRGVPAGRHSELADRVAELGLLPSATHERVRNIVAAPFAGLVGTAGGAGDSALDGLVRALDLGLCADPDLAGLSGRFLFGLDDASGAVAALEADAWAVPLDAGRWWVGPAGVAVDGPDVVGELLAAARGFLRAAVDAAVSAAPAGHPIWRVRDLPDGGAGLAAELRAGRPEVARPEPPPGRRPVGVWRRPDGGHAAAALVPLGRLSRAGAEMLAAAGQGMDPAAVSLRVTPWRSVVVPRLADPASFVPAARRAGLDAEPQSLWALVTACAGRPGCASALADVRADAADAVAAGRLTPAFAARPLPPGARAHWSGCARRCGRPAGSYVDIVAGPDGYLVHAAGAEPKESSRW</sequence>
<evidence type="ECO:0000313" key="8">
    <source>
        <dbReference type="EMBL" id="ADP78562.1"/>
    </source>
</evidence>
<dbReference type="PANTHER" id="PTHR32439">
    <property type="entry name" value="FERREDOXIN--NITRITE REDUCTASE, CHLOROPLASTIC"/>
    <property type="match status" value="1"/>
</dbReference>
<dbReference type="Gene3D" id="3.90.480.10">
    <property type="entry name" value="Sulfite Reductase Hemoprotein,Domain 2"/>
    <property type="match status" value="1"/>
</dbReference>
<dbReference type="FunCoup" id="E3JA00">
    <property type="interactions" value="120"/>
</dbReference>
<dbReference type="Proteomes" id="UP000002484">
    <property type="component" value="Chromosome"/>
</dbReference>
<dbReference type="RefSeq" id="WP_013421684.1">
    <property type="nucleotide sequence ID" value="NC_014666.1"/>
</dbReference>
<dbReference type="SUPFAM" id="SSF55124">
    <property type="entry name" value="Nitrite/Sulfite reductase N-terminal domain-like"/>
    <property type="match status" value="2"/>
</dbReference>
<dbReference type="AlphaFoldDB" id="E3JA00"/>
<dbReference type="GO" id="GO:0051539">
    <property type="term" value="F:4 iron, 4 sulfur cluster binding"/>
    <property type="evidence" value="ECO:0007669"/>
    <property type="project" value="UniProtKB-KW"/>
</dbReference>
<keyword evidence="3" id="KW-0479">Metal-binding</keyword>
<keyword evidence="1" id="KW-0004">4Fe-4S</keyword>
<evidence type="ECO:0000256" key="6">
    <source>
        <dbReference type="ARBA" id="ARBA00023014"/>
    </source>
</evidence>
<dbReference type="SUPFAM" id="SSF56014">
    <property type="entry name" value="Nitrite and sulphite reductase 4Fe-4S domain-like"/>
    <property type="match status" value="1"/>
</dbReference>
<keyword evidence="2" id="KW-0349">Heme</keyword>
<organism evidence="8 9">
    <name type="scientific">Pseudofrankia inefficax (strain DSM 45817 / CECT 9037 / DDB 130130 / EuI1c)</name>
    <name type="common">Frankia inefficax</name>
    <dbReference type="NCBI Taxonomy" id="298654"/>
    <lineage>
        <taxon>Bacteria</taxon>
        <taxon>Bacillati</taxon>
        <taxon>Actinomycetota</taxon>
        <taxon>Actinomycetes</taxon>
        <taxon>Frankiales</taxon>
        <taxon>Frankiaceae</taxon>
        <taxon>Pseudofrankia</taxon>
    </lineage>
</organism>
<evidence type="ECO:0000256" key="5">
    <source>
        <dbReference type="ARBA" id="ARBA00023004"/>
    </source>
</evidence>
<evidence type="ECO:0000259" key="7">
    <source>
        <dbReference type="Pfam" id="PF03460"/>
    </source>
</evidence>
<dbReference type="STRING" id="298654.FraEuI1c_0479"/>
<dbReference type="eggNOG" id="COG0155">
    <property type="taxonomic scope" value="Bacteria"/>
</dbReference>
<keyword evidence="5" id="KW-0408">Iron</keyword>
<dbReference type="GO" id="GO:0046872">
    <property type="term" value="F:metal ion binding"/>
    <property type="evidence" value="ECO:0007669"/>
    <property type="project" value="UniProtKB-KW"/>
</dbReference>
<dbReference type="EMBL" id="CP002299">
    <property type="protein sequence ID" value="ADP78562.1"/>
    <property type="molecule type" value="Genomic_DNA"/>
</dbReference>
<keyword evidence="9" id="KW-1185">Reference proteome</keyword>
<dbReference type="InterPro" id="IPR045854">
    <property type="entry name" value="NO2/SO3_Rdtase_4Fe4S_sf"/>
</dbReference>
<dbReference type="GO" id="GO:0016491">
    <property type="term" value="F:oxidoreductase activity"/>
    <property type="evidence" value="ECO:0007669"/>
    <property type="project" value="UniProtKB-KW"/>
</dbReference>
<evidence type="ECO:0000313" key="9">
    <source>
        <dbReference type="Proteomes" id="UP000002484"/>
    </source>
</evidence>
<dbReference type="InterPro" id="IPR005117">
    <property type="entry name" value="NiRdtase/SiRdtase_haem-b_fer"/>
</dbReference>
<dbReference type="HOGENOM" id="CLU_015667_0_1_11"/>
<name>E3JA00_PSEI1</name>
<dbReference type="KEGG" id="fri:FraEuI1c_0479"/>
<dbReference type="Pfam" id="PF03460">
    <property type="entry name" value="NIR_SIR_ferr"/>
    <property type="match status" value="1"/>
</dbReference>
<dbReference type="PANTHER" id="PTHR32439:SF9">
    <property type="entry name" value="BLR3264 PROTEIN"/>
    <property type="match status" value="1"/>
</dbReference>
<dbReference type="InterPro" id="IPR036136">
    <property type="entry name" value="Nit/Sulf_reduc_fer-like_dom_sf"/>
</dbReference>
<evidence type="ECO:0000256" key="4">
    <source>
        <dbReference type="ARBA" id="ARBA00023002"/>
    </source>
</evidence>